<feature type="compositionally biased region" description="Basic residues" evidence="1">
    <location>
        <begin position="91"/>
        <end position="102"/>
    </location>
</feature>
<gene>
    <name evidence="3" type="ORF">COE48_13395</name>
</gene>
<name>A0AB36VB23_BACTU</name>
<feature type="region of interest" description="Disordered" evidence="1">
    <location>
        <begin position="80"/>
        <end position="102"/>
    </location>
</feature>
<evidence type="ECO:0000256" key="2">
    <source>
        <dbReference type="SAM" id="Phobius"/>
    </source>
</evidence>
<proteinExistence type="predicted"/>
<dbReference type="Proteomes" id="UP000223445">
    <property type="component" value="Unassembled WGS sequence"/>
</dbReference>
<feature type="transmembrane region" description="Helical" evidence="2">
    <location>
        <begin position="12"/>
        <end position="36"/>
    </location>
</feature>
<dbReference type="RefSeq" id="WP_098684155.1">
    <property type="nucleotide sequence ID" value="NZ_NUPM01000007.1"/>
</dbReference>
<accession>A0AB36VB23</accession>
<dbReference type="EMBL" id="NUPM01000007">
    <property type="protein sequence ID" value="PGZ03300.1"/>
    <property type="molecule type" value="Genomic_DNA"/>
</dbReference>
<evidence type="ECO:0000313" key="4">
    <source>
        <dbReference type="Proteomes" id="UP000223445"/>
    </source>
</evidence>
<keyword evidence="2" id="KW-1133">Transmembrane helix</keyword>
<feature type="transmembrane region" description="Helical" evidence="2">
    <location>
        <begin position="56"/>
        <end position="73"/>
    </location>
</feature>
<comment type="caution">
    <text evidence="3">The sequence shown here is derived from an EMBL/GenBank/DDBJ whole genome shotgun (WGS) entry which is preliminary data.</text>
</comment>
<protein>
    <submittedName>
        <fullName evidence="3">Uncharacterized protein</fullName>
    </submittedName>
</protein>
<evidence type="ECO:0000313" key="3">
    <source>
        <dbReference type="EMBL" id="PGZ03300.1"/>
    </source>
</evidence>
<sequence length="102" mass="12065">MRNILKFLFQYVFTIISSIYLVMAKLAPLHSYAMWFHPKEFVAYTTSFNNAVSTNFWTFFALLMVVGNLWLFAKVYKLEKKSGDDDESKPKTRSQRHRRSAK</sequence>
<keyword evidence="2" id="KW-0472">Membrane</keyword>
<organism evidence="3 4">
    <name type="scientific">Bacillus thuringiensis</name>
    <dbReference type="NCBI Taxonomy" id="1428"/>
    <lineage>
        <taxon>Bacteria</taxon>
        <taxon>Bacillati</taxon>
        <taxon>Bacillota</taxon>
        <taxon>Bacilli</taxon>
        <taxon>Bacillales</taxon>
        <taxon>Bacillaceae</taxon>
        <taxon>Bacillus</taxon>
        <taxon>Bacillus cereus group</taxon>
    </lineage>
</organism>
<dbReference type="AlphaFoldDB" id="A0AB36VB23"/>
<evidence type="ECO:0000256" key="1">
    <source>
        <dbReference type="SAM" id="MobiDB-lite"/>
    </source>
</evidence>
<reference evidence="3 4" key="1">
    <citation type="submission" date="2017-09" db="EMBL/GenBank/DDBJ databases">
        <title>Large-scale bioinformatics analysis of Bacillus genomes uncovers conserved roles of natural products in bacterial physiology.</title>
        <authorList>
            <consortium name="Agbiome Team Llc"/>
            <person name="Bleich R.M."/>
            <person name="Grubbs K.J."/>
            <person name="Santa Maria K.C."/>
            <person name="Allen S.E."/>
            <person name="Farag S."/>
            <person name="Shank E.A."/>
            <person name="Bowers A."/>
        </authorList>
    </citation>
    <scope>NUCLEOTIDE SEQUENCE [LARGE SCALE GENOMIC DNA]</scope>
    <source>
        <strain evidence="3 4">AFS030179</strain>
    </source>
</reference>
<keyword evidence="2" id="KW-0812">Transmembrane</keyword>